<dbReference type="RefSeq" id="WP_013627572.1">
    <property type="nucleotide sequence ID" value="NC_015174.1"/>
</dbReference>
<dbReference type="Gene3D" id="3.40.50.2000">
    <property type="entry name" value="Glycogen Phosphorylase B"/>
    <property type="match status" value="2"/>
</dbReference>
<dbReference type="HOGENOM" id="CLU_009583_0_3_0"/>
<evidence type="ECO:0000313" key="3">
    <source>
        <dbReference type="EMBL" id="ADY58839.1"/>
    </source>
</evidence>
<dbReference type="Pfam" id="PF13579">
    <property type="entry name" value="Glyco_trans_4_4"/>
    <property type="match status" value="1"/>
</dbReference>
<dbReference type="GO" id="GO:0016757">
    <property type="term" value="F:glycosyltransferase activity"/>
    <property type="evidence" value="ECO:0007669"/>
    <property type="project" value="InterPro"/>
</dbReference>
<keyword evidence="4" id="KW-1185">Reference proteome</keyword>
<protein>
    <submittedName>
        <fullName evidence="3">Glycosyl transferase group 1</fullName>
    </submittedName>
</protein>
<dbReference type="Pfam" id="PF00534">
    <property type="entry name" value="Glycos_transf_1"/>
    <property type="match status" value="1"/>
</dbReference>
<accession>F0SLU8</accession>
<dbReference type="Proteomes" id="UP000006860">
    <property type="component" value="Chromosome"/>
</dbReference>
<organism evidence="3 4">
    <name type="scientific">Rubinisphaera brasiliensis (strain ATCC 49424 / DSM 5305 / JCM 21570 / IAM 15109 / NBRC 103401 / IFAM 1448)</name>
    <name type="common">Planctomyces brasiliensis</name>
    <dbReference type="NCBI Taxonomy" id="756272"/>
    <lineage>
        <taxon>Bacteria</taxon>
        <taxon>Pseudomonadati</taxon>
        <taxon>Planctomycetota</taxon>
        <taxon>Planctomycetia</taxon>
        <taxon>Planctomycetales</taxon>
        <taxon>Planctomycetaceae</taxon>
        <taxon>Rubinisphaera</taxon>
    </lineage>
</organism>
<gene>
    <name evidence="3" type="ordered locus">Plabr_1226</name>
</gene>
<dbReference type="OrthoDB" id="9806653at2"/>
<keyword evidence="3" id="KW-0808">Transferase</keyword>
<dbReference type="InterPro" id="IPR028098">
    <property type="entry name" value="Glyco_trans_4-like_N"/>
</dbReference>
<feature type="domain" description="Glycosyl transferase family 1" evidence="1">
    <location>
        <begin position="190"/>
        <end position="358"/>
    </location>
</feature>
<dbReference type="eggNOG" id="COG0438">
    <property type="taxonomic scope" value="Bacteria"/>
</dbReference>
<dbReference type="PANTHER" id="PTHR12526">
    <property type="entry name" value="GLYCOSYLTRANSFERASE"/>
    <property type="match status" value="1"/>
</dbReference>
<feature type="domain" description="Glycosyltransferase subfamily 4-like N-terminal" evidence="2">
    <location>
        <begin position="19"/>
        <end position="176"/>
    </location>
</feature>
<dbReference type="InterPro" id="IPR001296">
    <property type="entry name" value="Glyco_trans_1"/>
</dbReference>
<dbReference type="EMBL" id="CP002546">
    <property type="protein sequence ID" value="ADY58839.1"/>
    <property type="molecule type" value="Genomic_DNA"/>
</dbReference>
<dbReference type="CDD" id="cd03808">
    <property type="entry name" value="GT4_CapM-like"/>
    <property type="match status" value="1"/>
</dbReference>
<dbReference type="STRING" id="756272.Plabr_1226"/>
<dbReference type="AlphaFoldDB" id="F0SLU8"/>
<dbReference type="PANTHER" id="PTHR12526:SF630">
    <property type="entry name" value="GLYCOSYLTRANSFERASE"/>
    <property type="match status" value="1"/>
</dbReference>
<evidence type="ECO:0000313" key="4">
    <source>
        <dbReference type="Proteomes" id="UP000006860"/>
    </source>
</evidence>
<evidence type="ECO:0000259" key="2">
    <source>
        <dbReference type="Pfam" id="PF13579"/>
    </source>
</evidence>
<evidence type="ECO:0000259" key="1">
    <source>
        <dbReference type="Pfam" id="PF00534"/>
    </source>
</evidence>
<proteinExistence type="predicted"/>
<name>F0SLU8_RUBBR</name>
<reference evidence="4" key="1">
    <citation type="submission" date="2011-02" db="EMBL/GenBank/DDBJ databases">
        <title>The complete genome of Planctomyces brasiliensis DSM 5305.</title>
        <authorList>
            <person name="Lucas S."/>
            <person name="Copeland A."/>
            <person name="Lapidus A."/>
            <person name="Bruce D."/>
            <person name="Goodwin L."/>
            <person name="Pitluck S."/>
            <person name="Kyrpides N."/>
            <person name="Mavromatis K."/>
            <person name="Pagani I."/>
            <person name="Ivanova N."/>
            <person name="Ovchinnikova G."/>
            <person name="Lu M."/>
            <person name="Detter J.C."/>
            <person name="Han C."/>
            <person name="Land M."/>
            <person name="Hauser L."/>
            <person name="Markowitz V."/>
            <person name="Cheng J.-F."/>
            <person name="Hugenholtz P."/>
            <person name="Woyke T."/>
            <person name="Wu D."/>
            <person name="Tindall B."/>
            <person name="Pomrenke H.G."/>
            <person name="Brambilla E."/>
            <person name="Klenk H.-P."/>
            <person name="Eisen J.A."/>
        </authorList>
    </citation>
    <scope>NUCLEOTIDE SEQUENCE [LARGE SCALE GENOMIC DNA]</scope>
    <source>
        <strain evidence="4">ATCC 49424 / DSM 5305 / JCM 21570 / NBRC 103401 / IFAM 1448</strain>
    </source>
</reference>
<dbReference type="SUPFAM" id="SSF53756">
    <property type="entry name" value="UDP-Glycosyltransferase/glycogen phosphorylase"/>
    <property type="match status" value="1"/>
</dbReference>
<dbReference type="KEGG" id="pbs:Plabr_1226"/>
<sequence length="391" mass="43788">MRIAHVITRLIVGGAQENTVATVEDHVQQDGDDVALITGPPLGPEGSLIPRAEQSGCELIVMPELARSIHPLREVKAYRQLKKKLREYQPDIVHTHSSKAGILGRRASFELKLPCVHTIHGAAFHYGQSPLAYHLYRQAERTAEPWCDHIISVADAMSQQYLAAGIGKPEKYTTIYSGFDVEPFLDSSPRTQLRQEWGVAEDEILVGKIGRLFPLKGHEAILDIAPHVVQVCPKVRFVFIGDGILREQYEAEIREAGLEKHFLLTGLVPPSEIPRLMQGLDVVVHTSQWEGLARVLPQGLVSGKPVVSYDIDGAREVVRDHQTGFLVERDDRTRLKQAIIELAHNPSLRARFGEKGRELCVHMFDRRRMTEQIREVYCRVLADRGLPAVSG</sequence>